<proteinExistence type="predicted"/>
<evidence type="ECO:0000313" key="3">
    <source>
        <dbReference type="EMBL" id="CPR19212.1"/>
    </source>
</evidence>
<dbReference type="KEGG" id="fiy:BN1229_v1_2060"/>
<evidence type="ECO:0000313" key="4">
    <source>
        <dbReference type="Proteomes" id="UP000033187"/>
    </source>
</evidence>
<dbReference type="InterPro" id="IPR024726">
    <property type="entry name" value="FhuF_C"/>
</dbReference>
<dbReference type="GO" id="GO:0051537">
    <property type="term" value="F:2 iron, 2 sulfur cluster binding"/>
    <property type="evidence" value="ECO:0007669"/>
    <property type="project" value="InterPro"/>
</dbReference>
<organism evidence="3 4">
    <name type="scientific">Candidatus Filomicrobium marinum</name>
    <dbReference type="NCBI Taxonomy" id="1608628"/>
    <lineage>
        <taxon>Bacteria</taxon>
        <taxon>Pseudomonadati</taxon>
        <taxon>Pseudomonadota</taxon>
        <taxon>Alphaproteobacteria</taxon>
        <taxon>Hyphomicrobiales</taxon>
        <taxon>Hyphomicrobiaceae</taxon>
        <taxon>Filomicrobium</taxon>
    </lineage>
</organism>
<dbReference type="NCBIfam" id="TIGR03951">
    <property type="entry name" value="Fe_III_red_FhuF"/>
    <property type="match status" value="1"/>
</dbReference>
<name>A0A0D6JFY3_9HYPH</name>
<dbReference type="AlphaFoldDB" id="A0A0D6JFY3"/>
<evidence type="ECO:0000259" key="2">
    <source>
        <dbReference type="Pfam" id="PF11575"/>
    </source>
</evidence>
<protein>
    <submittedName>
        <fullName evidence="3">Putative Ferric iron reductase</fullName>
    </submittedName>
</protein>
<dbReference type="KEGG" id="fil:BN1229_v1_2058"/>
<keyword evidence="4" id="KW-1185">Reference proteome</keyword>
<sequence length="260" mass="29200">MTVLNSLETFGKSLDAIFVGDLEHLRPHLVVGRSEQASRSVRDALDDCWLDAIVESFNQTYGNTPRTAVLSIWSKWYFATALPPLICSNILLDQTPPLELEHFRIAFTPDHKIDSVAIPEGEVAPVQSRPGNRLLPIVEKHLYPFVKLYHARTGVSRRILWNNAGTLVEGLLTYLERVQIGGAARDECSDFLQLPNLPNGKRNPLFQPVAYVLLDEVPARRRRVCCLRFQLPDGKLCCACPKQEERVESSSVPDVEDVKG</sequence>
<dbReference type="EMBL" id="LN829119">
    <property type="protein sequence ID" value="CPR19212.1"/>
    <property type="molecule type" value="Genomic_DNA"/>
</dbReference>
<gene>
    <name evidence="3" type="ORF">YBN1229_v1_2060</name>
</gene>
<feature type="domain" description="Aerobactin siderophore biosynthesis IucA/IucC-like C-terminal" evidence="1">
    <location>
        <begin position="71"/>
        <end position="208"/>
    </location>
</feature>
<dbReference type="Pfam" id="PF06276">
    <property type="entry name" value="FhuF"/>
    <property type="match status" value="1"/>
</dbReference>
<dbReference type="InterPro" id="IPR022770">
    <property type="entry name" value="IucA/IucC-like_C"/>
</dbReference>
<evidence type="ECO:0000259" key="1">
    <source>
        <dbReference type="Pfam" id="PF06276"/>
    </source>
</evidence>
<dbReference type="Proteomes" id="UP000033187">
    <property type="component" value="Chromosome 1"/>
</dbReference>
<dbReference type="RefSeq" id="WP_046478119.1">
    <property type="nucleotide sequence ID" value="NZ_LN829118.1"/>
</dbReference>
<accession>A0A0D6JFY3</accession>
<dbReference type="InterPro" id="IPR008090">
    <property type="entry name" value="Fe_iron_reduct"/>
</dbReference>
<dbReference type="Pfam" id="PF11575">
    <property type="entry name" value="FhuF_C"/>
    <property type="match status" value="1"/>
</dbReference>
<dbReference type="GO" id="GO:0003824">
    <property type="term" value="F:catalytic activity"/>
    <property type="evidence" value="ECO:0007669"/>
    <property type="project" value="UniProtKB-ARBA"/>
</dbReference>
<dbReference type="PRINTS" id="PR01714">
    <property type="entry name" value="2FE2SRDCTASE"/>
</dbReference>
<feature type="domain" description="Ferric siderophore reductase C-terminal" evidence="2">
    <location>
        <begin position="222"/>
        <end position="242"/>
    </location>
</feature>
<reference evidence="4" key="1">
    <citation type="submission" date="2015-02" db="EMBL/GenBank/DDBJ databases">
        <authorList>
            <person name="Chooi Y.-H."/>
        </authorList>
    </citation>
    <scope>NUCLEOTIDE SEQUENCE [LARGE SCALE GENOMIC DNA]</scope>
    <source>
        <strain evidence="4">strain Y</strain>
    </source>
</reference>